<dbReference type="Proteomes" id="UP000601435">
    <property type="component" value="Unassembled WGS sequence"/>
</dbReference>
<keyword evidence="3" id="KW-1185">Reference proteome</keyword>
<feature type="region of interest" description="Disordered" evidence="1">
    <location>
        <begin position="327"/>
        <end position="569"/>
    </location>
</feature>
<feature type="compositionally biased region" description="Basic residues" evidence="1">
    <location>
        <begin position="337"/>
        <end position="347"/>
    </location>
</feature>
<dbReference type="EMBL" id="CAJNJA010049478">
    <property type="protein sequence ID" value="CAE7837421.1"/>
    <property type="molecule type" value="Genomic_DNA"/>
</dbReference>
<accession>A0A812ZU34</accession>
<dbReference type="AlphaFoldDB" id="A0A812ZU34"/>
<gene>
    <name evidence="2" type="ORF">SNEC2469_LOCUS25232</name>
</gene>
<feature type="region of interest" description="Disordered" evidence="1">
    <location>
        <begin position="594"/>
        <end position="613"/>
    </location>
</feature>
<feature type="region of interest" description="Disordered" evidence="1">
    <location>
        <begin position="133"/>
        <end position="172"/>
    </location>
</feature>
<dbReference type="OrthoDB" id="434442at2759"/>
<feature type="compositionally biased region" description="Basic and acidic residues" evidence="1">
    <location>
        <begin position="452"/>
        <end position="463"/>
    </location>
</feature>
<feature type="compositionally biased region" description="Low complexity" evidence="1">
    <location>
        <begin position="602"/>
        <end position="613"/>
    </location>
</feature>
<organism evidence="2 3">
    <name type="scientific">Symbiodinium necroappetens</name>
    <dbReference type="NCBI Taxonomy" id="1628268"/>
    <lineage>
        <taxon>Eukaryota</taxon>
        <taxon>Sar</taxon>
        <taxon>Alveolata</taxon>
        <taxon>Dinophyceae</taxon>
        <taxon>Suessiales</taxon>
        <taxon>Symbiodiniaceae</taxon>
        <taxon>Symbiodinium</taxon>
    </lineage>
</organism>
<feature type="compositionally biased region" description="Acidic residues" evidence="1">
    <location>
        <begin position="133"/>
        <end position="153"/>
    </location>
</feature>
<proteinExistence type="predicted"/>
<comment type="caution">
    <text evidence="2">The sequence shown here is derived from an EMBL/GenBank/DDBJ whole genome shotgun (WGS) entry which is preliminary data.</text>
</comment>
<evidence type="ECO:0000313" key="3">
    <source>
        <dbReference type="Proteomes" id="UP000601435"/>
    </source>
</evidence>
<evidence type="ECO:0000256" key="1">
    <source>
        <dbReference type="SAM" id="MobiDB-lite"/>
    </source>
</evidence>
<feature type="compositionally biased region" description="Basic residues" evidence="1">
    <location>
        <begin position="422"/>
        <end position="438"/>
    </location>
</feature>
<protein>
    <submittedName>
        <fullName evidence="2">Uncharacterized protein</fullName>
    </submittedName>
</protein>
<feature type="compositionally biased region" description="Basic residues" evidence="1">
    <location>
        <begin position="501"/>
        <end position="515"/>
    </location>
</feature>
<reference evidence="2" key="1">
    <citation type="submission" date="2021-02" db="EMBL/GenBank/DDBJ databases">
        <authorList>
            <person name="Dougan E. K."/>
            <person name="Rhodes N."/>
            <person name="Thang M."/>
            <person name="Chan C."/>
        </authorList>
    </citation>
    <scope>NUCLEOTIDE SEQUENCE</scope>
</reference>
<sequence length="613" mass="64913">MPSLKGVAEKWENNATVRSRVRLFGTALSESSGGGLPHANVKQCAKFRDVVAPLVTAVVASPVAPGKLGIFTVHQAECELTKLYRTLKAHVDVKQVKAEAWLCKKFVVLLKRKKQRRQVPRCGDFRHLLSLLDGEDPDEDGGVGGEETDDNGDGSEGPGHVLESGGSVDEDASLHDSDVELLSGEDDAADCQAVADMRLEDDHAAVVIDDDPPQDVAMVDASAPAASAPVLRRSGAVMKGHTFEGPVVDVEALDVVSCGVSLSVVPPLVKAAGDNDETQPLDAEVSVEVAKDWMSAAELLNEKGWEPDMNEFVTRRQQLAAVQVATTVEETEGQPKAKAKGKAKMKRPAAAAKASAKKRKGSAELATIADGPPERPQAALSELGVPLNNRGEDEKANDSAEPVDMEAEKDKAGSGSGAKPNPKAKAKGKAKAKAKGKVKPCESEASDGDVSDDNRTVHFDENPLHAAFYKGPEDVPRPPSSPEHSEPESAAEAGGDGVPKAKGRGRGRGKGKGRGRGPVANGSDGAPPELPRRGRGRGRGKAFCAKGRVPHEGDEDESQKTFARRRMPSATMNKNRFLAIRDAFDTIIRNNVPKFPSKQEDLSSSLAKLSSLN</sequence>
<name>A0A812ZU34_9DINO</name>
<evidence type="ECO:0000313" key="2">
    <source>
        <dbReference type="EMBL" id="CAE7837421.1"/>
    </source>
</evidence>